<organism evidence="1">
    <name type="scientific">marine sediment metagenome</name>
    <dbReference type="NCBI Taxonomy" id="412755"/>
    <lineage>
        <taxon>unclassified sequences</taxon>
        <taxon>metagenomes</taxon>
        <taxon>ecological metagenomes</taxon>
    </lineage>
</organism>
<comment type="caution">
    <text evidence="1">The sequence shown here is derived from an EMBL/GenBank/DDBJ whole genome shotgun (WGS) entry which is preliminary data.</text>
</comment>
<gene>
    <name evidence="1" type="ORF">LCGC14_1352460</name>
</gene>
<dbReference type="AlphaFoldDB" id="A0A0F9MR39"/>
<feature type="non-terminal residue" evidence="1">
    <location>
        <position position="1"/>
    </location>
</feature>
<name>A0A0F9MR39_9ZZZZ</name>
<dbReference type="EMBL" id="LAZR01008370">
    <property type="protein sequence ID" value="KKM79190.1"/>
    <property type="molecule type" value="Genomic_DNA"/>
</dbReference>
<accession>A0A0F9MR39</accession>
<protein>
    <submittedName>
        <fullName evidence="1">Uncharacterized protein</fullName>
    </submittedName>
</protein>
<proteinExistence type="predicted"/>
<evidence type="ECO:0000313" key="1">
    <source>
        <dbReference type="EMBL" id="KKM79190.1"/>
    </source>
</evidence>
<sequence length="267" mass="30887">LYQILLHFFHPKHYLVSLKHHLLTEFVSKFTHLGGSNKPDWWSAFDNNYIESHNTEIIDKRVDILLDLIRNLPTHYNKKVRIYVTQNIGISKTSGNDFGYQYISSRPGSSEWIPRPDSPFGPYKPAYIDIDLTSRNQGWELSKLRYSVLLSLSTEKNAQALDLYNPRDFSLIIKKEGSLFNDANYIAIFNGQYLTQFFPMYSLAGVPSTARIRYSQVTLTGPYGDFLLSNDLSNRWTESSNFIPLWVSTTTPKISDFGYYTDFINHP</sequence>
<reference evidence="1" key="1">
    <citation type="journal article" date="2015" name="Nature">
        <title>Complex archaea that bridge the gap between prokaryotes and eukaryotes.</title>
        <authorList>
            <person name="Spang A."/>
            <person name="Saw J.H."/>
            <person name="Jorgensen S.L."/>
            <person name="Zaremba-Niedzwiedzka K."/>
            <person name="Martijn J."/>
            <person name="Lind A.E."/>
            <person name="van Eijk R."/>
            <person name="Schleper C."/>
            <person name="Guy L."/>
            <person name="Ettema T.J."/>
        </authorList>
    </citation>
    <scope>NUCLEOTIDE SEQUENCE</scope>
</reference>